<dbReference type="Pfam" id="PF12710">
    <property type="entry name" value="HAD"/>
    <property type="match status" value="1"/>
</dbReference>
<dbReference type="InterPro" id="IPR023214">
    <property type="entry name" value="HAD_sf"/>
</dbReference>
<dbReference type="InterPro" id="IPR050582">
    <property type="entry name" value="HAD-like_SerB"/>
</dbReference>
<dbReference type="InterPro" id="IPR006385">
    <property type="entry name" value="HAD_hydro_SerB1"/>
</dbReference>
<accession>A0A1Y0CVX4</accession>
<dbReference type="NCBIfam" id="TIGR01488">
    <property type="entry name" value="HAD-SF-IB"/>
    <property type="match status" value="1"/>
</dbReference>
<dbReference type="PANTHER" id="PTHR43344">
    <property type="entry name" value="PHOSPHOSERINE PHOSPHATASE"/>
    <property type="match status" value="1"/>
</dbReference>
<dbReference type="AlphaFoldDB" id="A0A1Y0CVX4"/>
<dbReference type="NCBIfam" id="TIGR01490">
    <property type="entry name" value="HAD-SF-IB-hyp1"/>
    <property type="match status" value="1"/>
</dbReference>
<dbReference type="InterPro" id="IPR036412">
    <property type="entry name" value="HAD-like_sf"/>
</dbReference>
<gene>
    <name evidence="4" type="ORF">CBP12_04490</name>
</gene>
<dbReference type="PANTHER" id="PTHR43344:SF13">
    <property type="entry name" value="PHOSPHATASE RV3661-RELATED"/>
    <property type="match status" value="1"/>
</dbReference>
<keyword evidence="5" id="KW-1185">Reference proteome</keyword>
<name>A0A1Y0CVX4_9GAMM</name>
<dbReference type="GO" id="GO:0016787">
    <property type="term" value="F:hydrolase activity"/>
    <property type="evidence" value="ECO:0007669"/>
    <property type="project" value="UniProtKB-KW"/>
</dbReference>
<dbReference type="GO" id="GO:0046872">
    <property type="term" value="F:metal ion binding"/>
    <property type="evidence" value="ECO:0007669"/>
    <property type="project" value="UniProtKB-KW"/>
</dbReference>
<evidence type="ECO:0000313" key="5">
    <source>
        <dbReference type="Proteomes" id="UP000243793"/>
    </source>
</evidence>
<dbReference type="CDD" id="cd02612">
    <property type="entry name" value="HAD_PGPPase"/>
    <property type="match status" value="1"/>
</dbReference>
<organism evidence="4 5">
    <name type="scientific">Oceanisphaera avium</name>
    <dbReference type="NCBI Taxonomy" id="1903694"/>
    <lineage>
        <taxon>Bacteria</taxon>
        <taxon>Pseudomonadati</taxon>
        <taxon>Pseudomonadota</taxon>
        <taxon>Gammaproteobacteria</taxon>
        <taxon>Aeromonadales</taxon>
        <taxon>Aeromonadaceae</taxon>
        <taxon>Oceanisphaera</taxon>
    </lineage>
</organism>
<dbReference type="Proteomes" id="UP000243793">
    <property type="component" value="Chromosome"/>
</dbReference>
<dbReference type="SUPFAM" id="SSF56784">
    <property type="entry name" value="HAD-like"/>
    <property type="match status" value="1"/>
</dbReference>
<protein>
    <submittedName>
        <fullName evidence="4">Hydrolase</fullName>
    </submittedName>
</protein>
<dbReference type="EMBL" id="CP021376">
    <property type="protein sequence ID" value="ART79500.1"/>
    <property type="molecule type" value="Genomic_DNA"/>
</dbReference>
<dbReference type="KEGG" id="ocm:CBP12_04490"/>
<dbReference type="Gene3D" id="1.20.1440.100">
    <property type="entry name" value="SG protein - dephosphorylation function"/>
    <property type="match status" value="1"/>
</dbReference>
<sequence>MTLAIFDLDETLIAGDSASLWLEYLVDRKLATPDILEKEQSLMAAYYQGLLDMDAYMALTLAPIRYWPSELLAPLVEDFVVHNILPIVYNDAKSRLNWHLNQGHTVVIISATGEHLVKPIARALGVEHAIGIMLDHNNGAYTGLTQGVYSYQEGKLTRLEQWLQQHQLRPSLSYGYSDSLNDLPLLEYVDRAAVVNADNNLYRLGLARGWELLTWR</sequence>
<keyword evidence="3" id="KW-0460">Magnesium</keyword>
<dbReference type="Gene3D" id="3.40.50.1000">
    <property type="entry name" value="HAD superfamily/HAD-like"/>
    <property type="match status" value="1"/>
</dbReference>
<reference evidence="5" key="1">
    <citation type="submission" date="2017-05" db="EMBL/GenBank/DDBJ databases">
        <authorList>
            <person name="Sung H."/>
        </authorList>
    </citation>
    <scope>NUCLEOTIDE SEQUENCE [LARGE SCALE GENOMIC DNA]</scope>
    <source>
        <strain evidence="5">AMac2203</strain>
    </source>
</reference>
<dbReference type="OrthoDB" id="9784466at2"/>
<evidence type="ECO:0000256" key="2">
    <source>
        <dbReference type="ARBA" id="ARBA00022801"/>
    </source>
</evidence>
<keyword evidence="1" id="KW-0479">Metal-binding</keyword>
<evidence type="ECO:0000256" key="1">
    <source>
        <dbReference type="ARBA" id="ARBA00022723"/>
    </source>
</evidence>
<proteinExistence type="predicted"/>
<evidence type="ECO:0000256" key="3">
    <source>
        <dbReference type="ARBA" id="ARBA00022842"/>
    </source>
</evidence>
<evidence type="ECO:0000313" key="4">
    <source>
        <dbReference type="EMBL" id="ART79500.1"/>
    </source>
</evidence>
<keyword evidence="2 4" id="KW-0378">Hydrolase</keyword>
<dbReference type="RefSeq" id="WP_086963371.1">
    <property type="nucleotide sequence ID" value="NZ_CP021376.1"/>
</dbReference>